<keyword evidence="3" id="KW-1185">Reference proteome</keyword>
<keyword evidence="1" id="KW-0812">Transmembrane</keyword>
<evidence type="ECO:0000313" key="3">
    <source>
        <dbReference type="Proteomes" id="UP000245207"/>
    </source>
</evidence>
<feature type="transmembrane region" description="Helical" evidence="1">
    <location>
        <begin position="12"/>
        <end position="28"/>
    </location>
</feature>
<evidence type="ECO:0000256" key="1">
    <source>
        <dbReference type="SAM" id="Phobius"/>
    </source>
</evidence>
<comment type="caution">
    <text evidence="2">The sequence shown here is derived from an EMBL/GenBank/DDBJ whole genome shotgun (WGS) entry which is preliminary data.</text>
</comment>
<keyword evidence="1" id="KW-1133">Transmembrane helix</keyword>
<dbReference type="EMBL" id="PKPP01014802">
    <property type="protein sequence ID" value="PWA39253.1"/>
    <property type="molecule type" value="Genomic_DNA"/>
</dbReference>
<name>A0A2U1KRC7_ARTAN</name>
<evidence type="ECO:0000313" key="2">
    <source>
        <dbReference type="EMBL" id="PWA39253.1"/>
    </source>
</evidence>
<accession>A0A2U1KRC7</accession>
<keyword evidence="1" id="KW-0472">Membrane</keyword>
<proteinExistence type="predicted"/>
<protein>
    <submittedName>
        <fullName evidence="2">Uncharacterized protein</fullName>
    </submittedName>
</protein>
<dbReference type="AlphaFoldDB" id="A0A2U1KRC7"/>
<feature type="transmembrane region" description="Helical" evidence="1">
    <location>
        <begin position="71"/>
        <end position="90"/>
    </location>
</feature>
<sequence length="165" mass="18472">MDPSKRFVHSDLYAAYLAVCGILVSAIAQRADRSADENHIRLGISLGAIVVNFAAYLWVSTLTDDIPHNHWKVIVFKIVFFFTGILSPYATFSMLAPEFFTWYGFAIICCVITICKCYNELKSKFIWAYKKVADATKHVIGKLSKLIWGDQSETNAAQAPPRASV</sequence>
<feature type="transmembrane region" description="Helical" evidence="1">
    <location>
        <begin position="40"/>
        <end position="59"/>
    </location>
</feature>
<reference evidence="2 3" key="1">
    <citation type="journal article" date="2018" name="Mol. Plant">
        <title>The genome of Artemisia annua provides insight into the evolution of Asteraceae family and artemisinin biosynthesis.</title>
        <authorList>
            <person name="Shen Q."/>
            <person name="Zhang L."/>
            <person name="Liao Z."/>
            <person name="Wang S."/>
            <person name="Yan T."/>
            <person name="Shi P."/>
            <person name="Liu M."/>
            <person name="Fu X."/>
            <person name="Pan Q."/>
            <person name="Wang Y."/>
            <person name="Lv Z."/>
            <person name="Lu X."/>
            <person name="Zhang F."/>
            <person name="Jiang W."/>
            <person name="Ma Y."/>
            <person name="Chen M."/>
            <person name="Hao X."/>
            <person name="Li L."/>
            <person name="Tang Y."/>
            <person name="Lv G."/>
            <person name="Zhou Y."/>
            <person name="Sun X."/>
            <person name="Brodelius P.E."/>
            <person name="Rose J.K.C."/>
            <person name="Tang K."/>
        </authorList>
    </citation>
    <scope>NUCLEOTIDE SEQUENCE [LARGE SCALE GENOMIC DNA]</scope>
    <source>
        <strain evidence="3">cv. Huhao1</strain>
        <tissue evidence="2">Leaf</tissue>
    </source>
</reference>
<gene>
    <name evidence="2" type="ORF">CTI12_AA573570</name>
</gene>
<feature type="transmembrane region" description="Helical" evidence="1">
    <location>
        <begin position="102"/>
        <end position="121"/>
    </location>
</feature>
<organism evidence="2 3">
    <name type="scientific">Artemisia annua</name>
    <name type="common">Sweet wormwood</name>
    <dbReference type="NCBI Taxonomy" id="35608"/>
    <lineage>
        <taxon>Eukaryota</taxon>
        <taxon>Viridiplantae</taxon>
        <taxon>Streptophyta</taxon>
        <taxon>Embryophyta</taxon>
        <taxon>Tracheophyta</taxon>
        <taxon>Spermatophyta</taxon>
        <taxon>Magnoliopsida</taxon>
        <taxon>eudicotyledons</taxon>
        <taxon>Gunneridae</taxon>
        <taxon>Pentapetalae</taxon>
        <taxon>asterids</taxon>
        <taxon>campanulids</taxon>
        <taxon>Asterales</taxon>
        <taxon>Asteraceae</taxon>
        <taxon>Asteroideae</taxon>
        <taxon>Anthemideae</taxon>
        <taxon>Artemisiinae</taxon>
        <taxon>Artemisia</taxon>
    </lineage>
</organism>
<dbReference type="Proteomes" id="UP000245207">
    <property type="component" value="Unassembled WGS sequence"/>
</dbReference>